<reference evidence="8" key="1">
    <citation type="journal article" date="2019" name="Int. J. Syst. Evol. Microbiol.">
        <title>The Global Catalogue of Microorganisms (GCM) 10K type strain sequencing project: providing services to taxonomists for standard genome sequencing and annotation.</title>
        <authorList>
            <consortium name="The Broad Institute Genomics Platform"/>
            <consortium name="The Broad Institute Genome Sequencing Center for Infectious Disease"/>
            <person name="Wu L."/>
            <person name="Ma J."/>
        </authorList>
    </citation>
    <scope>NUCLEOTIDE SEQUENCE [LARGE SCALE GENOMIC DNA]</scope>
    <source>
        <strain evidence="8">JCM 13022</strain>
    </source>
</reference>
<comment type="caution">
    <text evidence="7">The sequence shown here is derived from an EMBL/GenBank/DDBJ whole genome shotgun (WGS) entry which is preliminary data.</text>
</comment>
<dbReference type="InterPro" id="IPR006139">
    <property type="entry name" value="D-isomer_2_OHA_DH_cat_dom"/>
</dbReference>
<evidence type="ECO:0000313" key="7">
    <source>
        <dbReference type="EMBL" id="GAA1205848.1"/>
    </source>
</evidence>
<dbReference type="SUPFAM" id="SSF51735">
    <property type="entry name" value="NAD(P)-binding Rossmann-fold domains"/>
    <property type="match status" value="1"/>
</dbReference>
<evidence type="ECO:0000259" key="5">
    <source>
        <dbReference type="Pfam" id="PF00389"/>
    </source>
</evidence>
<evidence type="ECO:0000256" key="3">
    <source>
        <dbReference type="ARBA" id="ARBA00023027"/>
    </source>
</evidence>
<dbReference type="EMBL" id="BAAALM010000008">
    <property type="protein sequence ID" value="GAA1205848.1"/>
    <property type="molecule type" value="Genomic_DNA"/>
</dbReference>
<evidence type="ECO:0000259" key="6">
    <source>
        <dbReference type="Pfam" id="PF02826"/>
    </source>
</evidence>
<dbReference type="PANTHER" id="PTHR42789:SF1">
    <property type="entry name" value="D-ISOMER SPECIFIC 2-HYDROXYACID DEHYDROGENASE FAMILY PROTEIN (AFU_ORTHOLOGUE AFUA_6G10090)"/>
    <property type="match status" value="1"/>
</dbReference>
<evidence type="ECO:0000256" key="4">
    <source>
        <dbReference type="RuleBase" id="RU003719"/>
    </source>
</evidence>
<dbReference type="InterPro" id="IPR029753">
    <property type="entry name" value="D-isomer_DH_CS"/>
</dbReference>
<keyword evidence="8" id="KW-1185">Reference proteome</keyword>
<evidence type="ECO:0000313" key="8">
    <source>
        <dbReference type="Proteomes" id="UP001500467"/>
    </source>
</evidence>
<evidence type="ECO:0008006" key="9">
    <source>
        <dbReference type="Google" id="ProtNLM"/>
    </source>
</evidence>
<sequence>MRILVADAFPEEYRAELAAHGHHCSYEPDTTADELATSLAGHDALVVRSTAVTAEAIEAADSLRLVIRAGSGTNTIDRDAAGRHGVYVCNVPGRNAIAVAELTMGLLLALDRNIPDNVADLRADRWDKKRYARARGIHGRKVGVVGLGRIGLTFAERAASFGAGVHAVAKPDRDERTLERAHALGTVFVDSLDELARTCDVLSFHVPATADTRMLLDRHLLAQLPPGAIVLNTSRGDIVDEDALIEAMENNGVRAGLDVYADEPSSGTGTVDSRLAKHPNVYGTHHIGASTEQAQHAVAAEVVRIVTAFTTAEPSEAPPHCVNVDAVTRATALAYPTSTGSGGRP</sequence>
<dbReference type="Proteomes" id="UP001500467">
    <property type="component" value="Unassembled WGS sequence"/>
</dbReference>
<dbReference type="RefSeq" id="WP_253858234.1">
    <property type="nucleotide sequence ID" value="NZ_BAAALM010000008.1"/>
</dbReference>
<dbReference type="Pfam" id="PF02826">
    <property type="entry name" value="2-Hacid_dh_C"/>
    <property type="match status" value="1"/>
</dbReference>
<comment type="similarity">
    <text evidence="1 4">Belongs to the D-isomer specific 2-hydroxyacid dehydrogenase family.</text>
</comment>
<keyword evidence="3" id="KW-0520">NAD</keyword>
<protein>
    <recommendedName>
        <fullName evidence="9">D-3-phosphoglycerate dehydrogenase</fullName>
    </recommendedName>
</protein>
<evidence type="ECO:0000256" key="2">
    <source>
        <dbReference type="ARBA" id="ARBA00023002"/>
    </source>
</evidence>
<dbReference type="PANTHER" id="PTHR42789">
    <property type="entry name" value="D-ISOMER SPECIFIC 2-HYDROXYACID DEHYDROGENASE FAMILY PROTEIN (AFU_ORTHOLOGUE AFUA_6G10090)"/>
    <property type="match status" value="1"/>
</dbReference>
<gene>
    <name evidence="7" type="ORF">GCM10009675_26000</name>
</gene>
<feature type="domain" description="D-isomer specific 2-hydroxyacid dehydrogenase catalytic" evidence="5">
    <location>
        <begin position="3"/>
        <end position="323"/>
    </location>
</feature>
<dbReference type="SUPFAM" id="SSF52283">
    <property type="entry name" value="Formate/glycerate dehydrogenase catalytic domain-like"/>
    <property type="match status" value="1"/>
</dbReference>
<proteinExistence type="inferred from homology"/>
<dbReference type="Gene3D" id="3.40.50.720">
    <property type="entry name" value="NAD(P)-binding Rossmann-like Domain"/>
    <property type="match status" value="2"/>
</dbReference>
<evidence type="ECO:0000256" key="1">
    <source>
        <dbReference type="ARBA" id="ARBA00005854"/>
    </source>
</evidence>
<keyword evidence="2 4" id="KW-0560">Oxidoreductase</keyword>
<dbReference type="InterPro" id="IPR050857">
    <property type="entry name" value="D-2-hydroxyacid_DH"/>
</dbReference>
<dbReference type="Pfam" id="PF00389">
    <property type="entry name" value="2-Hacid_dh"/>
    <property type="match status" value="1"/>
</dbReference>
<name>A0ABP4FXV1_9PSEU</name>
<organism evidence="7 8">
    <name type="scientific">Prauserella alba</name>
    <dbReference type="NCBI Taxonomy" id="176898"/>
    <lineage>
        <taxon>Bacteria</taxon>
        <taxon>Bacillati</taxon>
        <taxon>Actinomycetota</taxon>
        <taxon>Actinomycetes</taxon>
        <taxon>Pseudonocardiales</taxon>
        <taxon>Pseudonocardiaceae</taxon>
        <taxon>Prauserella</taxon>
    </lineage>
</organism>
<dbReference type="PROSITE" id="PS00671">
    <property type="entry name" value="D_2_HYDROXYACID_DH_3"/>
    <property type="match status" value="1"/>
</dbReference>
<dbReference type="InterPro" id="IPR036291">
    <property type="entry name" value="NAD(P)-bd_dom_sf"/>
</dbReference>
<accession>A0ABP4FXV1</accession>
<feature type="domain" description="D-isomer specific 2-hydroxyacid dehydrogenase NAD-binding" evidence="6">
    <location>
        <begin position="104"/>
        <end position="288"/>
    </location>
</feature>
<dbReference type="InterPro" id="IPR006140">
    <property type="entry name" value="D-isomer_DH_NAD-bd"/>
</dbReference>